<keyword evidence="2" id="KW-1133">Transmembrane helix</keyword>
<gene>
    <name evidence="3" type="ORF">TEA_011893</name>
</gene>
<keyword evidence="2" id="KW-0472">Membrane</keyword>
<dbReference type="EMBL" id="SDRB02003552">
    <property type="protein sequence ID" value="THG17388.1"/>
    <property type="molecule type" value="Genomic_DNA"/>
</dbReference>
<protein>
    <submittedName>
        <fullName evidence="3">Uncharacterized protein</fullName>
    </submittedName>
</protein>
<accession>A0A4S4EL99</accession>
<dbReference type="AlphaFoldDB" id="A0A4S4EL99"/>
<evidence type="ECO:0000313" key="3">
    <source>
        <dbReference type="EMBL" id="THG17388.1"/>
    </source>
</evidence>
<evidence type="ECO:0000256" key="2">
    <source>
        <dbReference type="SAM" id="Phobius"/>
    </source>
</evidence>
<organism evidence="3 4">
    <name type="scientific">Camellia sinensis var. sinensis</name>
    <name type="common">China tea</name>
    <dbReference type="NCBI Taxonomy" id="542762"/>
    <lineage>
        <taxon>Eukaryota</taxon>
        <taxon>Viridiplantae</taxon>
        <taxon>Streptophyta</taxon>
        <taxon>Embryophyta</taxon>
        <taxon>Tracheophyta</taxon>
        <taxon>Spermatophyta</taxon>
        <taxon>Magnoliopsida</taxon>
        <taxon>eudicotyledons</taxon>
        <taxon>Gunneridae</taxon>
        <taxon>Pentapetalae</taxon>
        <taxon>asterids</taxon>
        <taxon>Ericales</taxon>
        <taxon>Theaceae</taxon>
        <taxon>Camellia</taxon>
    </lineage>
</organism>
<feature type="compositionally biased region" description="Basic and acidic residues" evidence="1">
    <location>
        <begin position="1"/>
        <end position="13"/>
    </location>
</feature>
<feature type="region of interest" description="Disordered" evidence="1">
    <location>
        <begin position="1"/>
        <end position="20"/>
    </location>
</feature>
<sequence>MKRERERRCKNERSQPLSSFSTGVHRPPFFIGDHCPSVIVICRSQSQRQMQVWPAFMKLDSTIAIVDAETKPWLRLLSQRHNLKVVENDILEECMDVLSTLREVIILNRELKDMTIKSKKQCRDMAMVIERVGDKLNYGFAFIVVLSVVVVILVYLK</sequence>
<reference evidence="3 4" key="1">
    <citation type="journal article" date="2018" name="Proc. Natl. Acad. Sci. U.S.A.">
        <title>Draft genome sequence of Camellia sinensis var. sinensis provides insights into the evolution of the tea genome and tea quality.</title>
        <authorList>
            <person name="Wei C."/>
            <person name="Yang H."/>
            <person name="Wang S."/>
            <person name="Zhao J."/>
            <person name="Liu C."/>
            <person name="Gao L."/>
            <person name="Xia E."/>
            <person name="Lu Y."/>
            <person name="Tai Y."/>
            <person name="She G."/>
            <person name="Sun J."/>
            <person name="Cao H."/>
            <person name="Tong W."/>
            <person name="Gao Q."/>
            <person name="Li Y."/>
            <person name="Deng W."/>
            <person name="Jiang X."/>
            <person name="Wang W."/>
            <person name="Chen Q."/>
            <person name="Zhang S."/>
            <person name="Li H."/>
            <person name="Wu J."/>
            <person name="Wang P."/>
            <person name="Li P."/>
            <person name="Shi C."/>
            <person name="Zheng F."/>
            <person name="Jian J."/>
            <person name="Huang B."/>
            <person name="Shan D."/>
            <person name="Shi M."/>
            <person name="Fang C."/>
            <person name="Yue Y."/>
            <person name="Li F."/>
            <person name="Li D."/>
            <person name="Wei S."/>
            <person name="Han B."/>
            <person name="Jiang C."/>
            <person name="Yin Y."/>
            <person name="Xia T."/>
            <person name="Zhang Z."/>
            <person name="Bennetzen J.L."/>
            <person name="Zhao S."/>
            <person name="Wan X."/>
        </authorList>
    </citation>
    <scope>NUCLEOTIDE SEQUENCE [LARGE SCALE GENOMIC DNA]</scope>
    <source>
        <strain evidence="4">cv. Shuchazao</strain>
        <tissue evidence="3">Leaf</tissue>
    </source>
</reference>
<name>A0A4S4EL99_CAMSN</name>
<comment type="caution">
    <text evidence="3">The sequence shown here is derived from an EMBL/GenBank/DDBJ whole genome shotgun (WGS) entry which is preliminary data.</text>
</comment>
<evidence type="ECO:0000256" key="1">
    <source>
        <dbReference type="SAM" id="MobiDB-lite"/>
    </source>
</evidence>
<proteinExistence type="predicted"/>
<keyword evidence="2" id="KW-0812">Transmembrane</keyword>
<keyword evidence="4" id="KW-1185">Reference proteome</keyword>
<evidence type="ECO:0000313" key="4">
    <source>
        <dbReference type="Proteomes" id="UP000306102"/>
    </source>
</evidence>
<dbReference type="Proteomes" id="UP000306102">
    <property type="component" value="Unassembled WGS sequence"/>
</dbReference>
<feature type="transmembrane region" description="Helical" evidence="2">
    <location>
        <begin position="136"/>
        <end position="156"/>
    </location>
</feature>